<reference evidence="1 2" key="1">
    <citation type="submission" date="2021-07" db="EMBL/GenBank/DDBJ databases">
        <authorList>
            <person name="Palmer J.M."/>
        </authorList>
    </citation>
    <scope>NUCLEOTIDE SEQUENCE [LARGE SCALE GENOMIC DNA]</scope>
    <source>
        <strain evidence="1 2">AT_MEX2019</strain>
        <tissue evidence="1">Muscle</tissue>
    </source>
</reference>
<keyword evidence="2" id="KW-1185">Reference proteome</keyword>
<accession>A0ABU7B800</accession>
<dbReference type="Proteomes" id="UP001345963">
    <property type="component" value="Unassembled WGS sequence"/>
</dbReference>
<gene>
    <name evidence="1" type="ORF">ATANTOWER_014537</name>
</gene>
<evidence type="ECO:0008006" key="3">
    <source>
        <dbReference type="Google" id="ProtNLM"/>
    </source>
</evidence>
<dbReference type="EMBL" id="JAHUTI010042365">
    <property type="protein sequence ID" value="MED6246215.1"/>
    <property type="molecule type" value="Genomic_DNA"/>
</dbReference>
<comment type="caution">
    <text evidence="1">The sequence shown here is derived from an EMBL/GenBank/DDBJ whole genome shotgun (WGS) entry which is preliminary data.</text>
</comment>
<protein>
    <recommendedName>
        <fullName evidence="3">Secreted protein</fullName>
    </recommendedName>
</protein>
<proteinExistence type="predicted"/>
<name>A0ABU7B800_9TELE</name>
<sequence length="70" mass="7983">MFCPPVAGFSSTFLTCSSSLSGTFKPKKTSVCKQQKEQRIKAQQHKNQHEEIKHQTSIYGATMKNNYSHY</sequence>
<evidence type="ECO:0000313" key="1">
    <source>
        <dbReference type="EMBL" id="MED6246215.1"/>
    </source>
</evidence>
<evidence type="ECO:0000313" key="2">
    <source>
        <dbReference type="Proteomes" id="UP001345963"/>
    </source>
</evidence>
<organism evidence="1 2">
    <name type="scientific">Ataeniobius toweri</name>
    <dbReference type="NCBI Taxonomy" id="208326"/>
    <lineage>
        <taxon>Eukaryota</taxon>
        <taxon>Metazoa</taxon>
        <taxon>Chordata</taxon>
        <taxon>Craniata</taxon>
        <taxon>Vertebrata</taxon>
        <taxon>Euteleostomi</taxon>
        <taxon>Actinopterygii</taxon>
        <taxon>Neopterygii</taxon>
        <taxon>Teleostei</taxon>
        <taxon>Neoteleostei</taxon>
        <taxon>Acanthomorphata</taxon>
        <taxon>Ovalentaria</taxon>
        <taxon>Atherinomorphae</taxon>
        <taxon>Cyprinodontiformes</taxon>
        <taxon>Goodeidae</taxon>
        <taxon>Ataeniobius</taxon>
    </lineage>
</organism>